<keyword evidence="2" id="KW-1185">Reference proteome</keyword>
<proteinExistence type="predicted"/>
<evidence type="ECO:0000313" key="1">
    <source>
        <dbReference type="EMBL" id="CAB3992177.1"/>
    </source>
</evidence>
<dbReference type="EMBL" id="CACRXK020001995">
    <property type="protein sequence ID" value="CAB3992177.1"/>
    <property type="molecule type" value="Genomic_DNA"/>
</dbReference>
<gene>
    <name evidence="1" type="ORF">PACLA_8A073362</name>
</gene>
<name>A0A6S7H6Q5_PARCT</name>
<organism evidence="1 2">
    <name type="scientific">Paramuricea clavata</name>
    <name type="common">Red gorgonian</name>
    <name type="synonym">Violescent sea-whip</name>
    <dbReference type="NCBI Taxonomy" id="317549"/>
    <lineage>
        <taxon>Eukaryota</taxon>
        <taxon>Metazoa</taxon>
        <taxon>Cnidaria</taxon>
        <taxon>Anthozoa</taxon>
        <taxon>Octocorallia</taxon>
        <taxon>Malacalcyonacea</taxon>
        <taxon>Plexauridae</taxon>
        <taxon>Paramuricea</taxon>
    </lineage>
</organism>
<reference evidence="1" key="1">
    <citation type="submission" date="2020-04" db="EMBL/GenBank/DDBJ databases">
        <authorList>
            <person name="Alioto T."/>
            <person name="Alioto T."/>
            <person name="Gomez Garrido J."/>
        </authorList>
    </citation>
    <scope>NUCLEOTIDE SEQUENCE</scope>
    <source>
        <strain evidence="1">A484AB</strain>
    </source>
</reference>
<evidence type="ECO:0000313" key="2">
    <source>
        <dbReference type="Proteomes" id="UP001152795"/>
    </source>
</evidence>
<comment type="caution">
    <text evidence="1">The sequence shown here is derived from an EMBL/GenBank/DDBJ whole genome shotgun (WGS) entry which is preliminary data.</text>
</comment>
<dbReference type="AlphaFoldDB" id="A0A6S7H6Q5"/>
<protein>
    <submittedName>
        <fullName evidence="1">Uncharacterized protein</fullName>
    </submittedName>
</protein>
<sequence length="175" mass="20001">MDTKRSKHHHQEDLIVPEQACLNDAIDDDDIRRLWSYNSTAGGRYVYMTNNTARGALTDIRFDLPPSSNHFQPKFQLKFKKDNTWYSVNASEYSVTASEVTDTSFEVIKLYSPNKGLVVLRSNKKLDDDDLFLSSNGAGYMQLKVWNKPVRCPPRTTSEVDPALLFRVVRPLGQN</sequence>
<accession>A0A6S7H6Q5</accession>
<dbReference type="Proteomes" id="UP001152795">
    <property type="component" value="Unassembled WGS sequence"/>
</dbReference>